<organism evidence="1 2">
    <name type="scientific">Bacillus cereus (strain B4264)</name>
    <dbReference type="NCBI Taxonomy" id="405532"/>
    <lineage>
        <taxon>Bacteria</taxon>
        <taxon>Bacillati</taxon>
        <taxon>Bacillota</taxon>
        <taxon>Bacilli</taxon>
        <taxon>Bacillales</taxon>
        <taxon>Bacillaceae</taxon>
        <taxon>Bacillus</taxon>
        <taxon>Bacillus cereus group</taxon>
    </lineage>
</organism>
<name>B7H8X6_BACC4</name>
<dbReference type="EMBL" id="CP001176">
    <property type="protein sequence ID" value="ACK60894.1"/>
    <property type="molecule type" value="Genomic_DNA"/>
</dbReference>
<reference evidence="1 2" key="1">
    <citation type="submission" date="2008-10" db="EMBL/GenBank/DDBJ databases">
        <title>Genome sequence of Bacillus cereus B4264.</title>
        <authorList>
            <person name="Dodson R.J."/>
            <person name="Durkin A.S."/>
            <person name="Rosovitz M.J."/>
            <person name="Rasko D.A."/>
            <person name="Hoffmaster A."/>
            <person name="Ravel J."/>
            <person name="Sutton G."/>
        </authorList>
    </citation>
    <scope>NUCLEOTIDE SEQUENCE [LARGE SCALE GENOMIC DNA]</scope>
    <source>
        <strain evidence="1 2">B4264</strain>
    </source>
</reference>
<dbReference type="Proteomes" id="UP000007096">
    <property type="component" value="Chromosome"/>
</dbReference>
<evidence type="ECO:0000313" key="1">
    <source>
        <dbReference type="EMBL" id="ACK60894.1"/>
    </source>
</evidence>
<sequence>MKIFREEKLESTSSVEAIKRADIDTLQAAGKVMTSSD</sequence>
<protein>
    <submittedName>
        <fullName evidence="1">Uncharacterized protein</fullName>
    </submittedName>
</protein>
<proteinExistence type="predicted"/>
<dbReference type="AlphaFoldDB" id="B7H8X6"/>
<dbReference type="HOGENOM" id="CLU_3339620_0_0_9"/>
<dbReference type="KEGG" id="bcb:BCB4264_A3590"/>
<accession>B7H8X6</accession>
<gene>
    <name evidence="1" type="ordered locus">BCB4264_A3590</name>
</gene>
<evidence type="ECO:0000313" key="2">
    <source>
        <dbReference type="Proteomes" id="UP000007096"/>
    </source>
</evidence>